<dbReference type="EMBL" id="JAOB01000042">
    <property type="protein sequence ID" value="EUA42465.1"/>
    <property type="molecule type" value="Genomic_DNA"/>
</dbReference>
<proteinExistence type="predicted"/>
<sequence length="103" mass="10924">MDEDAFAAWDAMAAVTPEPPHCNPVADHEVIHVRTDFGDRARDLMPGVSGQVMSGKPSCTKARSVPQIPHAATSSRTSLGPGEIVSTSTSSNDPPGERIWTAR</sequence>
<name>X8BHC0_MYCXE</name>
<accession>X8BHC0</accession>
<dbReference type="AlphaFoldDB" id="X8BHC0"/>
<evidence type="ECO:0000256" key="1">
    <source>
        <dbReference type="SAM" id="MobiDB-lite"/>
    </source>
</evidence>
<organism evidence="2">
    <name type="scientific">Mycobacterium xenopi 4042</name>
    <dbReference type="NCBI Taxonomy" id="1299334"/>
    <lineage>
        <taxon>Bacteria</taxon>
        <taxon>Bacillati</taxon>
        <taxon>Actinomycetota</taxon>
        <taxon>Actinomycetes</taxon>
        <taxon>Mycobacteriales</taxon>
        <taxon>Mycobacteriaceae</taxon>
        <taxon>Mycobacterium</taxon>
    </lineage>
</organism>
<feature type="region of interest" description="Disordered" evidence="1">
    <location>
        <begin position="48"/>
        <end position="103"/>
    </location>
</feature>
<gene>
    <name evidence="2" type="ORF">I553_6325</name>
</gene>
<evidence type="ECO:0000313" key="2">
    <source>
        <dbReference type="EMBL" id="EUA42465.1"/>
    </source>
</evidence>
<protein>
    <submittedName>
        <fullName evidence="2">Uncharacterized protein</fullName>
    </submittedName>
</protein>
<comment type="caution">
    <text evidence="2">The sequence shown here is derived from an EMBL/GenBank/DDBJ whole genome shotgun (WGS) entry which is preliminary data.</text>
</comment>
<reference evidence="2" key="1">
    <citation type="submission" date="2014-01" db="EMBL/GenBank/DDBJ databases">
        <authorList>
            <person name="Brown-Elliot B."/>
            <person name="Wallace R."/>
            <person name="Lenaerts A."/>
            <person name="Ordway D."/>
            <person name="DeGroote M.A."/>
            <person name="Parker T."/>
            <person name="Sizemore C."/>
            <person name="Tallon L.J."/>
            <person name="Sadzewicz L.K."/>
            <person name="Sengamalay N."/>
            <person name="Fraser C.M."/>
            <person name="Hine E."/>
            <person name="Shefchek K.A."/>
            <person name="Das S.P."/>
            <person name="Tettelin H."/>
        </authorList>
    </citation>
    <scope>NUCLEOTIDE SEQUENCE [LARGE SCALE GENOMIC DNA]</scope>
    <source>
        <strain evidence="2">4042</strain>
    </source>
</reference>